<dbReference type="OrthoDB" id="1809376at2"/>
<sequence>MAYIHVYQANPTVGLTDGVQVSEDGTQTSPIAFTLNATTNEEGAGLKLALRCEAGFQTTTGVDTVITPVGATSAKWALSLDNSTWSDYGVALHVTAQVMSSNVIFYVKAKASNDEIPQNDISVTLNVITQVETQ</sequence>
<proteinExistence type="predicted"/>
<organism evidence="1 2">
    <name type="scientific">Desulfosporosinus metallidurans</name>
    <dbReference type="NCBI Taxonomy" id="1888891"/>
    <lineage>
        <taxon>Bacteria</taxon>
        <taxon>Bacillati</taxon>
        <taxon>Bacillota</taxon>
        <taxon>Clostridia</taxon>
        <taxon>Eubacteriales</taxon>
        <taxon>Desulfitobacteriaceae</taxon>
        <taxon>Desulfosporosinus</taxon>
    </lineage>
</organism>
<protein>
    <submittedName>
        <fullName evidence="1">Uncharacterized protein</fullName>
    </submittedName>
</protein>
<gene>
    <name evidence="1" type="ORF">DSOL_4489</name>
</gene>
<evidence type="ECO:0000313" key="1">
    <source>
        <dbReference type="EMBL" id="OLN27517.1"/>
    </source>
</evidence>
<reference evidence="1 2" key="1">
    <citation type="submission" date="2016-09" db="EMBL/GenBank/DDBJ databases">
        <title>Complete genome of Desulfosporosinus sp. OL.</title>
        <authorList>
            <person name="Mardanov A."/>
            <person name="Beletsky A."/>
            <person name="Panova A."/>
            <person name="Karnachuk O."/>
            <person name="Ravin N."/>
        </authorList>
    </citation>
    <scope>NUCLEOTIDE SEQUENCE [LARGE SCALE GENOMIC DNA]</scope>
    <source>
        <strain evidence="1 2">OL</strain>
    </source>
</reference>
<comment type="caution">
    <text evidence="1">The sequence shown here is derived from an EMBL/GenBank/DDBJ whole genome shotgun (WGS) entry which is preliminary data.</text>
</comment>
<keyword evidence="2" id="KW-1185">Reference proteome</keyword>
<dbReference type="Proteomes" id="UP000186102">
    <property type="component" value="Unassembled WGS sequence"/>
</dbReference>
<dbReference type="AlphaFoldDB" id="A0A1Q8QJJ2"/>
<dbReference type="STRING" id="1888891.DSOL_4489"/>
<dbReference type="RefSeq" id="WP_075366857.1">
    <property type="nucleotide sequence ID" value="NZ_MLBF01000056.1"/>
</dbReference>
<name>A0A1Q8QJJ2_9FIRM</name>
<accession>A0A1Q8QJJ2</accession>
<evidence type="ECO:0000313" key="2">
    <source>
        <dbReference type="Proteomes" id="UP000186102"/>
    </source>
</evidence>
<dbReference type="EMBL" id="MLBF01000056">
    <property type="protein sequence ID" value="OLN27517.1"/>
    <property type="molecule type" value="Genomic_DNA"/>
</dbReference>